<evidence type="ECO:0000313" key="8">
    <source>
        <dbReference type="EnsemblMetazoa" id="CPIJ018711-PA"/>
    </source>
</evidence>
<evidence type="ECO:0000256" key="4">
    <source>
        <dbReference type="ARBA" id="ARBA00023125"/>
    </source>
</evidence>
<keyword evidence="2 5" id="KW-0863">Zinc-finger</keyword>
<keyword evidence="4 5" id="KW-0238">DNA-binding</keyword>
<dbReference type="EMBL" id="DS233123">
    <property type="protein sequence ID" value="EDS28267.1"/>
    <property type="molecule type" value="Genomic_DNA"/>
</dbReference>
<evidence type="ECO:0000313" key="7">
    <source>
        <dbReference type="EMBL" id="EDS28267.1"/>
    </source>
</evidence>
<dbReference type="InterPro" id="IPR006612">
    <property type="entry name" value="THAP_Znf"/>
</dbReference>
<dbReference type="GO" id="GO:0003677">
    <property type="term" value="F:DNA binding"/>
    <property type="evidence" value="ECO:0007669"/>
    <property type="project" value="UniProtKB-UniRule"/>
</dbReference>
<dbReference type="EnsemblMetazoa" id="CPIJ018711-RA">
    <property type="protein sequence ID" value="CPIJ018711-PA"/>
    <property type="gene ID" value="CPIJ018711"/>
</dbReference>
<gene>
    <name evidence="8" type="primary">6052827</name>
    <name evidence="7" type="ORF">CpipJ_CPIJ018711</name>
</gene>
<dbReference type="HOGENOM" id="CLU_519974_0_0_1"/>
<protein>
    <recommendedName>
        <fullName evidence="6">THAP-type domain-containing protein</fullName>
    </recommendedName>
</protein>
<dbReference type="KEGG" id="cqu:CpipJ_CPIJ018711"/>
<dbReference type="Pfam" id="PF05485">
    <property type="entry name" value="THAP"/>
    <property type="match status" value="1"/>
</dbReference>
<keyword evidence="9" id="KW-1185">Reference proteome</keyword>
<evidence type="ECO:0000256" key="5">
    <source>
        <dbReference type="PROSITE-ProRule" id="PRU00309"/>
    </source>
</evidence>
<dbReference type="PROSITE" id="PS50950">
    <property type="entry name" value="ZF_THAP"/>
    <property type="match status" value="1"/>
</dbReference>
<keyword evidence="3" id="KW-0862">Zinc</keyword>
<organism>
    <name type="scientific">Culex quinquefasciatus</name>
    <name type="common">Southern house mosquito</name>
    <name type="synonym">Culex pungens</name>
    <dbReference type="NCBI Taxonomy" id="7176"/>
    <lineage>
        <taxon>Eukaryota</taxon>
        <taxon>Metazoa</taxon>
        <taxon>Ecdysozoa</taxon>
        <taxon>Arthropoda</taxon>
        <taxon>Hexapoda</taxon>
        <taxon>Insecta</taxon>
        <taxon>Pterygota</taxon>
        <taxon>Neoptera</taxon>
        <taxon>Endopterygota</taxon>
        <taxon>Diptera</taxon>
        <taxon>Nematocera</taxon>
        <taxon>Culicoidea</taxon>
        <taxon>Culicidae</taxon>
        <taxon>Culicinae</taxon>
        <taxon>Culicini</taxon>
        <taxon>Culex</taxon>
        <taxon>Culex</taxon>
    </lineage>
</organism>
<dbReference type="VEuPathDB" id="VectorBase:CQUJHB009574"/>
<dbReference type="eggNOG" id="ENOG502TAIR">
    <property type="taxonomic scope" value="Eukaryota"/>
</dbReference>
<evidence type="ECO:0000256" key="2">
    <source>
        <dbReference type="ARBA" id="ARBA00022771"/>
    </source>
</evidence>
<reference evidence="7" key="1">
    <citation type="submission" date="2007-03" db="EMBL/GenBank/DDBJ databases">
        <title>Annotation of Culex pipiens quinquefasciatus.</title>
        <authorList>
            <consortium name="The Broad Institute Genome Sequencing Platform"/>
            <person name="Atkinson P.W."/>
            <person name="Hemingway J."/>
            <person name="Christensen B.M."/>
            <person name="Higgs S."/>
            <person name="Kodira C."/>
            <person name="Hannick L."/>
            <person name="Megy K."/>
            <person name="O'Leary S."/>
            <person name="Pearson M."/>
            <person name="Haas B.J."/>
            <person name="Mauceli E."/>
            <person name="Wortman J.R."/>
            <person name="Lee N.H."/>
            <person name="Guigo R."/>
            <person name="Stanke M."/>
            <person name="Alvarado L."/>
            <person name="Amedeo P."/>
            <person name="Antoine C.H."/>
            <person name="Arensburger P."/>
            <person name="Bidwell S.L."/>
            <person name="Crawford M."/>
            <person name="Camaro F."/>
            <person name="Devon K."/>
            <person name="Engels R."/>
            <person name="Hammond M."/>
            <person name="Howarth C."/>
            <person name="Koehrsen M."/>
            <person name="Lawson D."/>
            <person name="Montgomery P."/>
            <person name="Nene V."/>
            <person name="Nusbaum C."/>
            <person name="Puiu D."/>
            <person name="Romero-Severson J."/>
            <person name="Severson D.W."/>
            <person name="Shumway M."/>
            <person name="Sisk P."/>
            <person name="Stolte C."/>
            <person name="Zeng Q."/>
            <person name="Eisenstadt E."/>
            <person name="Fraser-Liggett C."/>
            <person name="Strausberg R."/>
            <person name="Galagan J."/>
            <person name="Birren B."/>
            <person name="Collins F.H."/>
        </authorList>
    </citation>
    <scope>NUCLEOTIDE SEQUENCE [LARGE SCALE GENOMIC DNA]</scope>
    <source>
        <strain evidence="7">JHB</strain>
    </source>
</reference>
<dbReference type="OMA" id="ETHEYLI"/>
<feature type="domain" description="THAP-type" evidence="6">
    <location>
        <begin position="1"/>
        <end position="90"/>
    </location>
</feature>
<accession>B0XHA2</accession>
<dbReference type="VEuPathDB" id="VectorBase:CPIJ018711"/>
<evidence type="ECO:0000313" key="9">
    <source>
        <dbReference type="Proteomes" id="UP000002320"/>
    </source>
</evidence>
<proteinExistence type="predicted"/>
<dbReference type="OrthoDB" id="8196774at2759"/>
<keyword evidence="1" id="KW-0479">Metal-binding</keyword>
<evidence type="ECO:0000259" key="6">
    <source>
        <dbReference type="PROSITE" id="PS50950"/>
    </source>
</evidence>
<dbReference type="Proteomes" id="UP000002320">
    <property type="component" value="Unassembled WGS sequence"/>
</dbReference>
<dbReference type="SUPFAM" id="SSF57716">
    <property type="entry name" value="Glucocorticoid receptor-like (DNA-binding domain)"/>
    <property type="match status" value="1"/>
</dbReference>
<dbReference type="AlphaFoldDB" id="B0XHA2"/>
<dbReference type="SMART" id="SM00980">
    <property type="entry name" value="THAP"/>
    <property type="match status" value="1"/>
</dbReference>
<sequence>MDKSEIKSCVVENCGANSEQCPYLFFLKVPQNMERRVLWCDAMGIPVRKGRFYCCTRHFDIPGDFDGDSAADKSSGVRLKLKCDVLPHKSIPYQDEVRNIYSIYNQMLRTGKIERNYKSLLPAIEHDLNVKVPLNIKAEVLNKTYQFVIDEVTNYFKNHEKTKSRYQLVQHLKSCRDRLAVIANENLQCGTLQATLPYRNIQPFLQYEATASLDLPIDHKQLELLYFECEPNHIKVMVRPPKKEPTPNRGENHVDQDLFFTPGVRVNLVLPFLEVSRSILSNSEKYLVDGRSTLKPSELKPNGLEKFQKVDKPYRLKSAKVGQNATLEYLDILVQLFETYEFMLNQRSRSTLIFLLKQIRQEFEEYEMTELNVTYAFYLSAFKYFRVINDDIKPNRMDQDDYMYIKEVLNPEVNFHLNTAIGNESNSLNKIEDYFRPILDYVNSENGSKDGESYLKFSDTLKKAITYTCLDCNNTFDSVLAHLAIREHLYCGGKKWRCVNCRTKFKQLDIATNKWRHECVVRMK</sequence>
<name>B0XHA2_CULQU</name>
<dbReference type="GO" id="GO:0008270">
    <property type="term" value="F:zinc ion binding"/>
    <property type="evidence" value="ECO:0007669"/>
    <property type="project" value="UniProtKB-KW"/>
</dbReference>
<evidence type="ECO:0000256" key="1">
    <source>
        <dbReference type="ARBA" id="ARBA00022723"/>
    </source>
</evidence>
<evidence type="ECO:0000256" key="3">
    <source>
        <dbReference type="ARBA" id="ARBA00022833"/>
    </source>
</evidence>
<dbReference type="InParanoid" id="B0XHA2"/>
<reference evidence="8" key="2">
    <citation type="submission" date="2021-02" db="UniProtKB">
        <authorList>
            <consortium name="EnsemblMetazoa"/>
        </authorList>
    </citation>
    <scope>IDENTIFICATION</scope>
    <source>
        <strain evidence="8">JHB</strain>
    </source>
</reference>